<dbReference type="GO" id="GO:0000287">
    <property type="term" value="F:magnesium ion binding"/>
    <property type="evidence" value="ECO:0007669"/>
    <property type="project" value="UniProtKB-UniRule"/>
</dbReference>
<keyword evidence="15 19" id="KW-0670">Pyruvate</keyword>
<proteinExistence type="inferred from homology"/>
<evidence type="ECO:0000259" key="18">
    <source>
        <dbReference type="Pfam" id="PF00224"/>
    </source>
</evidence>
<evidence type="ECO:0000256" key="15">
    <source>
        <dbReference type="ARBA" id="ARBA00023317"/>
    </source>
</evidence>
<dbReference type="FunFam" id="2.40.33.10:FF:000001">
    <property type="entry name" value="Pyruvate kinase"/>
    <property type="match status" value="1"/>
</dbReference>
<dbReference type="EMBL" id="JAPYYP010000002">
    <property type="protein sequence ID" value="MDA5107091.1"/>
    <property type="molecule type" value="Genomic_DNA"/>
</dbReference>
<comment type="similarity">
    <text evidence="4 17">Belongs to the pyruvate kinase family.</text>
</comment>
<comment type="similarity">
    <text evidence="3">In the C-terminal section; belongs to the PEP-utilizing enzyme family.</text>
</comment>
<evidence type="ECO:0000313" key="20">
    <source>
        <dbReference type="Proteomes" id="UP001151071"/>
    </source>
</evidence>
<keyword evidence="10 17" id="KW-0418">Kinase</keyword>
<comment type="cofactor">
    <cofactor evidence="1">
        <name>K(+)</name>
        <dbReference type="ChEBI" id="CHEBI:29103"/>
    </cofactor>
</comment>
<comment type="caution">
    <text evidence="19">The sequence shown here is derived from an EMBL/GenBank/DDBJ whole genome shotgun (WGS) entry which is preliminary data.</text>
</comment>
<keyword evidence="13" id="KW-0630">Potassium</keyword>
<dbReference type="GO" id="GO:0016301">
    <property type="term" value="F:kinase activity"/>
    <property type="evidence" value="ECO:0007669"/>
    <property type="project" value="UniProtKB-KW"/>
</dbReference>
<dbReference type="GO" id="GO:0005524">
    <property type="term" value="F:ATP binding"/>
    <property type="evidence" value="ECO:0007669"/>
    <property type="project" value="UniProtKB-KW"/>
</dbReference>
<evidence type="ECO:0000256" key="16">
    <source>
        <dbReference type="NCBIfam" id="TIGR01064"/>
    </source>
</evidence>
<evidence type="ECO:0000256" key="14">
    <source>
        <dbReference type="ARBA" id="ARBA00023152"/>
    </source>
</evidence>
<keyword evidence="14 17" id="KW-0324">Glycolysis</keyword>
<evidence type="ECO:0000313" key="19">
    <source>
        <dbReference type="EMBL" id="MDA5107091.1"/>
    </source>
</evidence>
<evidence type="ECO:0000256" key="1">
    <source>
        <dbReference type="ARBA" id="ARBA00001958"/>
    </source>
</evidence>
<keyword evidence="8" id="KW-0479">Metal-binding</keyword>
<evidence type="ECO:0000256" key="17">
    <source>
        <dbReference type="RuleBase" id="RU000504"/>
    </source>
</evidence>
<comment type="pathway">
    <text evidence="2 17">Carbohydrate degradation; glycolysis; pyruvate from D-glyceraldehyde 3-phosphate: step 5/5.</text>
</comment>
<evidence type="ECO:0000256" key="4">
    <source>
        <dbReference type="ARBA" id="ARBA00008663"/>
    </source>
</evidence>
<protein>
    <recommendedName>
        <fullName evidence="6 16">Pyruvate kinase</fullName>
        <ecNumber evidence="5 16">2.7.1.40</ecNumber>
    </recommendedName>
</protein>
<dbReference type="RefSeq" id="WP_271139361.1">
    <property type="nucleotide sequence ID" value="NZ_JAPYYP010000002.1"/>
</dbReference>
<dbReference type="Proteomes" id="UP001151071">
    <property type="component" value="Unassembled WGS sequence"/>
</dbReference>
<dbReference type="SUPFAM" id="SSF50800">
    <property type="entry name" value="PK beta-barrel domain-like"/>
    <property type="match status" value="1"/>
</dbReference>
<dbReference type="InterPro" id="IPR001697">
    <property type="entry name" value="Pyr_Knase"/>
</dbReference>
<evidence type="ECO:0000256" key="5">
    <source>
        <dbReference type="ARBA" id="ARBA00012142"/>
    </source>
</evidence>
<dbReference type="Gene3D" id="3.20.20.60">
    <property type="entry name" value="Phosphoenolpyruvate-binding domains"/>
    <property type="match status" value="1"/>
</dbReference>
<reference evidence="19" key="1">
    <citation type="submission" date="2022-12" db="EMBL/GenBank/DDBJ databases">
        <title>Draft genome sequence of the thermophilic strain Brevibacillus thermoruber HT42, isolated from Los Humeros, Puebla, Mexico, with biotechnological potential.</title>
        <authorList>
            <person name="Lara Sanchez J."/>
            <person name="Solis Palacios R."/>
            <person name="Bustos Baena A.S."/>
            <person name="Ruz Baez A.E."/>
            <person name="Espinosa Luna G."/>
            <person name="Oliart Ros R.M."/>
        </authorList>
    </citation>
    <scope>NUCLEOTIDE SEQUENCE</scope>
    <source>
        <strain evidence="19">HT42</strain>
    </source>
</reference>
<evidence type="ECO:0000256" key="2">
    <source>
        <dbReference type="ARBA" id="ARBA00004997"/>
    </source>
</evidence>
<evidence type="ECO:0000256" key="8">
    <source>
        <dbReference type="ARBA" id="ARBA00022723"/>
    </source>
</evidence>
<dbReference type="PRINTS" id="PR01050">
    <property type="entry name" value="PYRUVTKNASE"/>
</dbReference>
<evidence type="ECO:0000256" key="12">
    <source>
        <dbReference type="ARBA" id="ARBA00022842"/>
    </source>
</evidence>
<sequence length="356" mass="38663">MIDIICTIGPASRDVEMLKRLAASGMTIARLNMSHGDHRSHQAAIRNIRQAGSELGRKIRLLGDLQGPKIRLGEVNGEVVLNAGEPFILHMQPTVGSQHEASVDYPGLVDDVKPGARIHINDGEVKLLVQQVTKDSLLTRVIVGGPISSHKGINVPGTPLHLPPLTRKDKDDLRFLLMEKVDYVACSFIRDGRQMDEIRAFAGVARGHAPSFVAKLETIDALRHFNAIADAADGVMIARGDLGVEVPFEWVPLLQKAIIRECRRKGIYCITATHMLQSMTEHPVPTRAEVTDIFQAVLDGTNAVMLSAESASGAYPAESTDTLATVAAFAERVASDQPFDWDDILHLLSAQGQTGL</sequence>
<evidence type="ECO:0000256" key="3">
    <source>
        <dbReference type="ARBA" id="ARBA00006237"/>
    </source>
</evidence>
<feature type="domain" description="Pyruvate kinase barrel" evidence="18">
    <location>
        <begin position="3"/>
        <end position="319"/>
    </location>
</feature>
<evidence type="ECO:0000256" key="9">
    <source>
        <dbReference type="ARBA" id="ARBA00022741"/>
    </source>
</evidence>
<dbReference type="GO" id="GO:0030955">
    <property type="term" value="F:potassium ion binding"/>
    <property type="evidence" value="ECO:0007669"/>
    <property type="project" value="UniProtKB-UniRule"/>
</dbReference>
<evidence type="ECO:0000256" key="6">
    <source>
        <dbReference type="ARBA" id="ARBA00018587"/>
    </source>
</evidence>
<dbReference type="PANTHER" id="PTHR11817">
    <property type="entry name" value="PYRUVATE KINASE"/>
    <property type="match status" value="1"/>
</dbReference>
<dbReference type="NCBIfam" id="TIGR01064">
    <property type="entry name" value="pyruv_kin"/>
    <property type="match status" value="1"/>
</dbReference>
<dbReference type="GO" id="GO:0004743">
    <property type="term" value="F:pyruvate kinase activity"/>
    <property type="evidence" value="ECO:0007669"/>
    <property type="project" value="UniProtKB-UniRule"/>
</dbReference>
<accession>A0A9X3TMC5</accession>
<organism evidence="19 20">
    <name type="scientific">Brevibacillus thermoruber</name>
    <dbReference type="NCBI Taxonomy" id="33942"/>
    <lineage>
        <taxon>Bacteria</taxon>
        <taxon>Bacillati</taxon>
        <taxon>Bacillota</taxon>
        <taxon>Bacilli</taxon>
        <taxon>Bacillales</taxon>
        <taxon>Paenibacillaceae</taxon>
        <taxon>Brevibacillus</taxon>
    </lineage>
</organism>
<evidence type="ECO:0000256" key="13">
    <source>
        <dbReference type="ARBA" id="ARBA00022958"/>
    </source>
</evidence>
<gene>
    <name evidence="19" type="primary">pyk</name>
    <name evidence="19" type="ORF">O3V59_01835</name>
</gene>
<keyword evidence="9" id="KW-0547">Nucleotide-binding</keyword>
<dbReference type="Pfam" id="PF00224">
    <property type="entry name" value="PK"/>
    <property type="match status" value="1"/>
</dbReference>
<evidence type="ECO:0000256" key="11">
    <source>
        <dbReference type="ARBA" id="ARBA00022840"/>
    </source>
</evidence>
<dbReference type="AlphaFoldDB" id="A0A9X3TMC5"/>
<keyword evidence="12 17" id="KW-0460">Magnesium</keyword>
<keyword evidence="7 17" id="KW-0808">Transferase</keyword>
<comment type="catalytic activity">
    <reaction evidence="17">
        <text>pyruvate + ATP = phosphoenolpyruvate + ADP + H(+)</text>
        <dbReference type="Rhea" id="RHEA:18157"/>
        <dbReference type="ChEBI" id="CHEBI:15361"/>
        <dbReference type="ChEBI" id="CHEBI:15378"/>
        <dbReference type="ChEBI" id="CHEBI:30616"/>
        <dbReference type="ChEBI" id="CHEBI:58702"/>
        <dbReference type="ChEBI" id="CHEBI:456216"/>
        <dbReference type="EC" id="2.7.1.40"/>
    </reaction>
</comment>
<evidence type="ECO:0000256" key="10">
    <source>
        <dbReference type="ARBA" id="ARBA00022777"/>
    </source>
</evidence>
<dbReference type="InterPro" id="IPR040442">
    <property type="entry name" value="Pyrv_kinase-like_dom_sf"/>
</dbReference>
<keyword evidence="11" id="KW-0067">ATP-binding</keyword>
<keyword evidence="20" id="KW-1185">Reference proteome</keyword>
<dbReference type="EC" id="2.7.1.40" evidence="5 16"/>
<dbReference type="InterPro" id="IPR011037">
    <property type="entry name" value="Pyrv_Knase-like_insert_dom_sf"/>
</dbReference>
<dbReference type="Gene3D" id="2.40.33.10">
    <property type="entry name" value="PK beta-barrel domain-like"/>
    <property type="match status" value="1"/>
</dbReference>
<dbReference type="SUPFAM" id="SSF51621">
    <property type="entry name" value="Phosphoenolpyruvate/pyruvate domain"/>
    <property type="match status" value="1"/>
</dbReference>
<dbReference type="InterPro" id="IPR015793">
    <property type="entry name" value="Pyrv_Knase_brl"/>
</dbReference>
<evidence type="ECO:0000256" key="7">
    <source>
        <dbReference type="ARBA" id="ARBA00022679"/>
    </source>
</evidence>
<dbReference type="InterPro" id="IPR015813">
    <property type="entry name" value="Pyrv/PenolPyrv_kinase-like_dom"/>
</dbReference>
<name>A0A9X3TMC5_9BACL</name>
<dbReference type="InterPro" id="IPR015806">
    <property type="entry name" value="Pyrv_Knase_insert_dom_sf"/>
</dbReference>